<feature type="transmembrane region" description="Helical" evidence="1">
    <location>
        <begin position="12"/>
        <end position="41"/>
    </location>
</feature>
<protein>
    <recommendedName>
        <fullName evidence="4">Intracellular septation protein A</fullName>
    </recommendedName>
</protein>
<sequence length="189" mass="21369">MRWASALRLVPLVAYPLVVYIALEYVDAKYLGVALLVVLLLRHRNRARGLTGGLGPVGGVVVGVMVLFAAGVWWRNDEILLRMYPELLNLSGLALFGYTLRHPPSMIERFARLQPDPLPPFAVPYTRRVTWVWCGFFLMNSIIAGYTALFTSREVWALYNGLIAYGLMGILFLGEWLVRRRFIAAEVAR</sequence>
<evidence type="ECO:0000256" key="1">
    <source>
        <dbReference type="SAM" id="Phobius"/>
    </source>
</evidence>
<evidence type="ECO:0008006" key="4">
    <source>
        <dbReference type="Google" id="ProtNLM"/>
    </source>
</evidence>
<gene>
    <name evidence="2" type="ORF">A2W18_11875</name>
</gene>
<proteinExistence type="predicted"/>
<accession>A0A1F6VCW1</accession>
<dbReference type="AlphaFoldDB" id="A0A1F6VCW1"/>
<comment type="caution">
    <text evidence="2">The sequence shown here is derived from an EMBL/GenBank/DDBJ whole genome shotgun (WGS) entry which is preliminary data.</text>
</comment>
<name>A0A1F6VCW1_9PROT</name>
<keyword evidence="1" id="KW-0472">Membrane</keyword>
<feature type="transmembrane region" description="Helical" evidence="1">
    <location>
        <begin position="53"/>
        <end position="73"/>
    </location>
</feature>
<evidence type="ECO:0000313" key="2">
    <source>
        <dbReference type="EMBL" id="OGI67408.1"/>
    </source>
</evidence>
<reference evidence="2 3" key="1">
    <citation type="journal article" date="2016" name="Nat. Commun.">
        <title>Thousands of microbial genomes shed light on interconnected biogeochemical processes in an aquifer system.</title>
        <authorList>
            <person name="Anantharaman K."/>
            <person name="Brown C.T."/>
            <person name="Hug L.A."/>
            <person name="Sharon I."/>
            <person name="Castelle C.J."/>
            <person name="Probst A.J."/>
            <person name="Thomas B.C."/>
            <person name="Singh A."/>
            <person name="Wilkins M.J."/>
            <person name="Karaoz U."/>
            <person name="Brodie E.L."/>
            <person name="Williams K.H."/>
            <person name="Hubbard S.S."/>
            <person name="Banfield J.F."/>
        </authorList>
    </citation>
    <scope>NUCLEOTIDE SEQUENCE [LARGE SCALE GENOMIC DNA]</scope>
</reference>
<dbReference type="EMBL" id="MFSP01000061">
    <property type="protein sequence ID" value="OGI67408.1"/>
    <property type="molecule type" value="Genomic_DNA"/>
</dbReference>
<organism evidence="2 3">
    <name type="scientific">Candidatus Muproteobacteria bacterium RBG_16_60_9</name>
    <dbReference type="NCBI Taxonomy" id="1817755"/>
    <lineage>
        <taxon>Bacteria</taxon>
        <taxon>Pseudomonadati</taxon>
        <taxon>Pseudomonadota</taxon>
        <taxon>Candidatus Muproteobacteria</taxon>
    </lineage>
</organism>
<dbReference type="Proteomes" id="UP000179076">
    <property type="component" value="Unassembled WGS sequence"/>
</dbReference>
<evidence type="ECO:0000313" key="3">
    <source>
        <dbReference type="Proteomes" id="UP000179076"/>
    </source>
</evidence>
<feature type="transmembrane region" description="Helical" evidence="1">
    <location>
        <begin position="156"/>
        <end position="178"/>
    </location>
</feature>
<keyword evidence="1" id="KW-1133">Transmembrane helix</keyword>
<keyword evidence="1" id="KW-0812">Transmembrane</keyword>
<feature type="transmembrane region" description="Helical" evidence="1">
    <location>
        <begin position="130"/>
        <end position="150"/>
    </location>
</feature>